<feature type="active site" description="Charge relay system" evidence="9">
    <location>
        <position position="74"/>
    </location>
</feature>
<dbReference type="GO" id="GO:0070497">
    <property type="term" value="F:6-carboxytetrahydropterin synthase activity"/>
    <property type="evidence" value="ECO:0007669"/>
    <property type="project" value="UniProtKB-EC"/>
</dbReference>
<dbReference type="PANTHER" id="PTHR12589:SF7">
    <property type="entry name" value="6-PYRUVOYL TETRAHYDROBIOPTERIN SYNTHASE"/>
    <property type="match status" value="1"/>
</dbReference>
<evidence type="ECO:0000256" key="10">
    <source>
        <dbReference type="PIRSR" id="PIRSR006113-2"/>
    </source>
</evidence>
<dbReference type="OrthoDB" id="9804698at2"/>
<evidence type="ECO:0000256" key="8">
    <source>
        <dbReference type="PIRNR" id="PIRNR006113"/>
    </source>
</evidence>
<gene>
    <name evidence="11" type="primary">queD</name>
    <name evidence="11" type="ORF">C7H19_16265</name>
</gene>
<dbReference type="Proteomes" id="UP000239001">
    <property type="component" value="Unassembled WGS sequence"/>
</dbReference>
<evidence type="ECO:0000256" key="4">
    <source>
        <dbReference type="ARBA" id="ARBA00022723"/>
    </source>
</evidence>
<name>A0A2T1LV52_9CHRO</name>
<evidence type="ECO:0000256" key="1">
    <source>
        <dbReference type="ARBA" id="ARBA00005061"/>
    </source>
</evidence>
<comment type="pathway">
    <text evidence="1 8">Purine metabolism; 7-cyano-7-deazaguanine biosynthesis.</text>
</comment>
<proteinExistence type="inferred from homology"/>
<dbReference type="UniPathway" id="UPA00391"/>
<organism evidence="11 12">
    <name type="scientific">Aphanothece hegewaldii CCALA 016</name>
    <dbReference type="NCBI Taxonomy" id="2107694"/>
    <lineage>
        <taxon>Bacteria</taxon>
        <taxon>Bacillati</taxon>
        <taxon>Cyanobacteriota</taxon>
        <taxon>Cyanophyceae</taxon>
        <taxon>Oscillatoriophycideae</taxon>
        <taxon>Chroococcales</taxon>
        <taxon>Aphanothecaceae</taxon>
        <taxon>Aphanothece</taxon>
    </lineage>
</organism>
<comment type="similarity">
    <text evidence="2 8">Belongs to the PTPS family. QueD subfamily.</text>
</comment>
<dbReference type="GO" id="GO:0008616">
    <property type="term" value="P:tRNA queuosine(34) biosynthetic process"/>
    <property type="evidence" value="ECO:0007669"/>
    <property type="project" value="UniProtKB-KW"/>
</dbReference>
<keyword evidence="8" id="KW-0671">Queuosine biosynthesis</keyword>
<dbReference type="NCBIfam" id="TIGR03367">
    <property type="entry name" value="queuosine_QueD"/>
    <property type="match status" value="1"/>
</dbReference>
<dbReference type="InterPro" id="IPR007115">
    <property type="entry name" value="6-PTP_synth/QueD"/>
</dbReference>
<comment type="cofactor">
    <cofactor evidence="8 10">
        <name>Zn(2+)</name>
        <dbReference type="ChEBI" id="CHEBI:29105"/>
    </cofactor>
    <text evidence="8 10">Binds 1 zinc ion per subunit.</text>
</comment>
<dbReference type="Gene3D" id="3.30.479.10">
    <property type="entry name" value="6-pyruvoyl tetrahydropterin synthase/QueD"/>
    <property type="match status" value="1"/>
</dbReference>
<evidence type="ECO:0000313" key="11">
    <source>
        <dbReference type="EMBL" id="PSF35562.1"/>
    </source>
</evidence>
<evidence type="ECO:0000256" key="6">
    <source>
        <dbReference type="ARBA" id="ARBA00023239"/>
    </source>
</evidence>
<evidence type="ECO:0000313" key="12">
    <source>
        <dbReference type="Proteomes" id="UP000239001"/>
    </source>
</evidence>
<dbReference type="RefSeq" id="WP_106457975.1">
    <property type="nucleotide sequence ID" value="NZ_PXOH01000019.1"/>
</dbReference>
<feature type="binding site" evidence="10">
    <location>
        <position position="16"/>
    </location>
    <ligand>
        <name>Zn(2+)</name>
        <dbReference type="ChEBI" id="CHEBI:29105"/>
    </ligand>
</feature>
<protein>
    <recommendedName>
        <fullName evidence="3 8">6-carboxy-5,6,7,8-tetrahydropterin synthase</fullName>
        <ecNumber evidence="8">4.-.-.-</ecNumber>
    </recommendedName>
</protein>
<keyword evidence="4 8" id="KW-0479">Metal-binding</keyword>
<evidence type="ECO:0000256" key="2">
    <source>
        <dbReference type="ARBA" id="ARBA00008900"/>
    </source>
</evidence>
<dbReference type="InterPro" id="IPR038418">
    <property type="entry name" value="6-PTP_synth/QueD_sf"/>
</dbReference>
<reference evidence="11 12" key="1">
    <citation type="submission" date="2018-03" db="EMBL/GenBank/DDBJ databases">
        <title>The ancient ancestry and fast evolution of plastids.</title>
        <authorList>
            <person name="Moore K.R."/>
            <person name="Magnabosco C."/>
            <person name="Momper L."/>
            <person name="Gold D.A."/>
            <person name="Bosak T."/>
            <person name="Fournier G.P."/>
        </authorList>
    </citation>
    <scope>NUCLEOTIDE SEQUENCE [LARGE SCALE GENOMIC DNA]</scope>
    <source>
        <strain evidence="11 12">CCALA 016</strain>
    </source>
</reference>
<dbReference type="EMBL" id="PXOH01000019">
    <property type="protein sequence ID" value="PSF35562.1"/>
    <property type="molecule type" value="Genomic_DNA"/>
</dbReference>
<accession>A0A2T1LV52</accession>
<feature type="binding site" evidence="10">
    <location>
        <position position="29"/>
    </location>
    <ligand>
        <name>Zn(2+)</name>
        <dbReference type="ChEBI" id="CHEBI:29105"/>
    </ligand>
</feature>
<feature type="active site" description="Proton acceptor" evidence="9">
    <location>
        <position position="25"/>
    </location>
</feature>
<dbReference type="PIRSF" id="PIRSF006113">
    <property type="entry name" value="PTP_synth"/>
    <property type="match status" value="1"/>
</dbReference>
<evidence type="ECO:0000256" key="3">
    <source>
        <dbReference type="ARBA" id="ARBA00018141"/>
    </source>
</evidence>
<dbReference type="Pfam" id="PF01242">
    <property type="entry name" value="PTPS"/>
    <property type="match status" value="1"/>
</dbReference>
<dbReference type="EC" id="4.-.-.-" evidence="8"/>
<keyword evidence="6 8" id="KW-0456">Lyase</keyword>
<feature type="binding site" evidence="10">
    <location>
        <position position="31"/>
    </location>
    <ligand>
        <name>Zn(2+)</name>
        <dbReference type="ChEBI" id="CHEBI:29105"/>
    </ligand>
</feature>
<evidence type="ECO:0000256" key="7">
    <source>
        <dbReference type="ARBA" id="ARBA00048807"/>
    </source>
</evidence>
<evidence type="ECO:0000256" key="9">
    <source>
        <dbReference type="PIRSR" id="PIRSR006113-1"/>
    </source>
</evidence>
<reference evidence="11 12" key="2">
    <citation type="submission" date="2018-03" db="EMBL/GenBank/DDBJ databases">
        <authorList>
            <person name="Keele B.F."/>
        </authorList>
    </citation>
    <scope>NUCLEOTIDE SEQUENCE [LARGE SCALE GENOMIC DNA]</scope>
    <source>
        <strain evidence="11 12">CCALA 016</strain>
    </source>
</reference>
<feature type="active site" description="Charge relay system" evidence="9">
    <location>
        <position position="114"/>
    </location>
</feature>
<comment type="caution">
    <text evidence="11">The sequence shown here is derived from an EMBL/GenBank/DDBJ whole genome shotgun (WGS) entry which is preliminary data.</text>
</comment>
<comment type="catalytic activity">
    <reaction evidence="7 8">
        <text>7,8-dihydroneopterin 3'-triphosphate + H2O = 6-carboxy-5,6,7,8-tetrahydropterin + triphosphate + acetaldehyde + 2 H(+)</text>
        <dbReference type="Rhea" id="RHEA:27966"/>
        <dbReference type="ChEBI" id="CHEBI:15343"/>
        <dbReference type="ChEBI" id="CHEBI:15377"/>
        <dbReference type="ChEBI" id="CHEBI:15378"/>
        <dbReference type="ChEBI" id="CHEBI:18036"/>
        <dbReference type="ChEBI" id="CHEBI:58462"/>
        <dbReference type="ChEBI" id="CHEBI:61032"/>
        <dbReference type="EC" id="4.1.2.50"/>
    </reaction>
</comment>
<keyword evidence="5 8" id="KW-0862">Zinc</keyword>
<evidence type="ECO:0000256" key="5">
    <source>
        <dbReference type="ARBA" id="ARBA00022833"/>
    </source>
</evidence>
<dbReference type="GO" id="GO:0046872">
    <property type="term" value="F:metal ion binding"/>
    <property type="evidence" value="ECO:0007669"/>
    <property type="project" value="UniProtKB-KW"/>
</dbReference>
<dbReference type="SUPFAM" id="SSF55620">
    <property type="entry name" value="Tetrahydrobiopterin biosynthesis enzymes-like"/>
    <property type="match status" value="1"/>
</dbReference>
<keyword evidence="12" id="KW-1185">Reference proteome</keyword>
<dbReference type="AlphaFoldDB" id="A0A2T1LV52"/>
<dbReference type="PANTHER" id="PTHR12589">
    <property type="entry name" value="PYRUVOYL TETRAHYDROBIOPTERIN SYNTHASE"/>
    <property type="match status" value="1"/>
</dbReference>
<sequence length="126" mass="14852">MQEWIIYKEFRFEAAHKLPHHEGKCRRLHGHSWVGRIYVKGNELMTEGSQQGMIIDYGEIKKYIEPLLDQFLDHYYLNETTGLENPTSELLAKWIYEQLESAKLPGLYAVEIHETCTSGCMYRKLD</sequence>